<name>A0A3P6C4X6_BRACM</name>
<dbReference type="EMBL" id="LR031576">
    <property type="protein sequence ID" value="VDD10286.1"/>
    <property type="molecule type" value="Genomic_DNA"/>
</dbReference>
<accession>A0A3P6C4X6</accession>
<dbReference type="PANTHER" id="PTHR31286:SF178">
    <property type="entry name" value="DUF4283 DOMAIN-CONTAINING PROTEIN"/>
    <property type="match status" value="1"/>
</dbReference>
<feature type="region of interest" description="Disordered" evidence="1">
    <location>
        <begin position="182"/>
        <end position="202"/>
    </location>
</feature>
<evidence type="ECO:0000313" key="4">
    <source>
        <dbReference type="EMBL" id="VDD10286.1"/>
    </source>
</evidence>
<dbReference type="AlphaFoldDB" id="A0A3P6C4X6"/>
<evidence type="ECO:0000259" key="2">
    <source>
        <dbReference type="Pfam" id="PF14392"/>
    </source>
</evidence>
<feature type="compositionally biased region" description="Basic and acidic residues" evidence="1">
    <location>
        <begin position="250"/>
        <end position="259"/>
    </location>
</feature>
<organism evidence="4">
    <name type="scientific">Brassica campestris</name>
    <name type="common">Field mustard</name>
    <dbReference type="NCBI Taxonomy" id="3711"/>
    <lineage>
        <taxon>Eukaryota</taxon>
        <taxon>Viridiplantae</taxon>
        <taxon>Streptophyta</taxon>
        <taxon>Embryophyta</taxon>
        <taxon>Tracheophyta</taxon>
        <taxon>Spermatophyta</taxon>
        <taxon>Magnoliopsida</taxon>
        <taxon>eudicotyledons</taxon>
        <taxon>Gunneridae</taxon>
        <taxon>Pentapetalae</taxon>
        <taxon>rosids</taxon>
        <taxon>malvids</taxon>
        <taxon>Brassicales</taxon>
        <taxon>Brassicaceae</taxon>
        <taxon>Brassiceae</taxon>
        <taxon>Brassica</taxon>
    </lineage>
</organism>
<sequence length="259" mass="29718">MEELKEMKLLEEGEMVDIPDLEIEDLIEENSLSVIVRCLNPYVYKIGGLVKPLPPIWGLEDKARKREVGENRVQGLPIHMLKKQVVESLLEPLGQVGLIELHAKNSNSLEYVKAQLTINTEELLHFRRIARFKSGVTIPTELEYEKLLKICYTCKRLTHDQSRCTQQINIVQEEERAVQRRSQEQSLRKKLSEKESKAKEALQKVPAKGVVIWNAPTETISRGGKSKAHNTPKEDKRKGKRVASNPQLEWRQRSERGGP</sequence>
<dbReference type="Pfam" id="PF14392">
    <property type="entry name" value="zf-CCHC_4"/>
    <property type="match status" value="1"/>
</dbReference>
<gene>
    <name evidence="4" type="ORF">BRAA04T15883Z</name>
    <name evidence="3" type="ORF">BRAPAZ1V2_A04P01760.2</name>
</gene>
<dbReference type="PANTHER" id="PTHR31286">
    <property type="entry name" value="GLYCINE-RICH CELL WALL STRUCTURAL PROTEIN 1.8-LIKE"/>
    <property type="match status" value="1"/>
</dbReference>
<dbReference type="Gramene" id="A04p01760.2_BraZ1">
    <property type="protein sequence ID" value="A04p01760.2_BraZ1.CDS"/>
    <property type="gene ID" value="A04g01760.2_BraZ1"/>
</dbReference>
<evidence type="ECO:0000313" key="3">
    <source>
        <dbReference type="EMBL" id="CAG7905275.1"/>
    </source>
</evidence>
<feature type="non-terminal residue" evidence="4">
    <location>
        <position position="259"/>
    </location>
</feature>
<dbReference type="InterPro" id="IPR040256">
    <property type="entry name" value="At4g02000-like"/>
</dbReference>
<evidence type="ECO:0000256" key="1">
    <source>
        <dbReference type="SAM" id="MobiDB-lite"/>
    </source>
</evidence>
<feature type="region of interest" description="Disordered" evidence="1">
    <location>
        <begin position="215"/>
        <end position="259"/>
    </location>
</feature>
<dbReference type="InterPro" id="IPR025836">
    <property type="entry name" value="Zn_knuckle_CX2CX4HX4C"/>
</dbReference>
<feature type="non-terminal residue" evidence="4">
    <location>
        <position position="1"/>
    </location>
</feature>
<dbReference type="EMBL" id="LS974620">
    <property type="protein sequence ID" value="CAG7905275.1"/>
    <property type="molecule type" value="Genomic_DNA"/>
</dbReference>
<protein>
    <recommendedName>
        <fullName evidence="2">Zinc knuckle CX2CX4HX4C domain-containing protein</fullName>
    </recommendedName>
</protein>
<reference evidence="4" key="1">
    <citation type="submission" date="2018-11" db="EMBL/GenBank/DDBJ databases">
        <authorList>
            <consortium name="Genoscope - CEA"/>
            <person name="William W."/>
        </authorList>
    </citation>
    <scope>NUCLEOTIDE SEQUENCE</scope>
</reference>
<dbReference type="Proteomes" id="UP000694005">
    <property type="component" value="Chromosome A04"/>
</dbReference>
<proteinExistence type="predicted"/>
<feature type="domain" description="Zinc knuckle CX2CX4HX4C" evidence="2">
    <location>
        <begin position="120"/>
        <end position="165"/>
    </location>
</feature>